<sequence>MEKGCVQELSVFLTCLKEHDFENSSCSKELLSFKTCNDRYEKMARELKISRDKLVPEPYAKVLTHQQVTHFLKQYPIR</sequence>
<evidence type="ECO:0000313" key="1">
    <source>
        <dbReference type="EMBL" id="KAK2589045.1"/>
    </source>
</evidence>
<dbReference type="InterPro" id="IPR033620">
    <property type="entry name" value="Ribosomal_mS37_met"/>
</dbReference>
<dbReference type="PANTHER" id="PTHR31278">
    <property type="entry name" value="CHCHD1"/>
    <property type="match status" value="1"/>
</dbReference>
<dbReference type="GO" id="GO:0005654">
    <property type="term" value="C:nucleoplasm"/>
    <property type="evidence" value="ECO:0007669"/>
    <property type="project" value="TreeGrafter"/>
</dbReference>
<dbReference type="AlphaFoldDB" id="A0AAD9S0K5"/>
<gene>
    <name evidence="1" type="ORF">KPH14_001884</name>
</gene>
<dbReference type="PANTHER" id="PTHR31278:SF2">
    <property type="entry name" value="SMALL RIBOSOMAL SUBUNIT PROTEIN MS37"/>
    <property type="match status" value="1"/>
</dbReference>
<proteinExistence type="predicted"/>
<dbReference type="GO" id="GO:0005761">
    <property type="term" value="C:mitochondrial ribosome"/>
    <property type="evidence" value="ECO:0007669"/>
    <property type="project" value="InterPro"/>
</dbReference>
<evidence type="ECO:0000313" key="2">
    <source>
        <dbReference type="Proteomes" id="UP001258017"/>
    </source>
</evidence>
<dbReference type="GO" id="GO:0003723">
    <property type="term" value="F:RNA binding"/>
    <property type="evidence" value="ECO:0007669"/>
    <property type="project" value="TreeGrafter"/>
</dbReference>
<accession>A0AAD9S0K5</accession>
<protein>
    <recommendedName>
        <fullName evidence="3">CHCH domain-containing protein</fullName>
    </recommendedName>
</protein>
<keyword evidence="2" id="KW-1185">Reference proteome</keyword>
<organism evidence="1 2">
    <name type="scientific">Odynerus spinipes</name>
    <dbReference type="NCBI Taxonomy" id="1348599"/>
    <lineage>
        <taxon>Eukaryota</taxon>
        <taxon>Metazoa</taxon>
        <taxon>Ecdysozoa</taxon>
        <taxon>Arthropoda</taxon>
        <taxon>Hexapoda</taxon>
        <taxon>Insecta</taxon>
        <taxon>Pterygota</taxon>
        <taxon>Neoptera</taxon>
        <taxon>Endopterygota</taxon>
        <taxon>Hymenoptera</taxon>
        <taxon>Apocrita</taxon>
        <taxon>Aculeata</taxon>
        <taxon>Vespoidea</taxon>
        <taxon>Vespidae</taxon>
        <taxon>Eumeninae</taxon>
        <taxon>Odynerus</taxon>
    </lineage>
</organism>
<reference evidence="1" key="1">
    <citation type="submission" date="2021-08" db="EMBL/GenBank/DDBJ databases">
        <authorList>
            <person name="Misof B."/>
            <person name="Oliver O."/>
            <person name="Podsiadlowski L."/>
            <person name="Donath A."/>
            <person name="Peters R."/>
            <person name="Mayer C."/>
            <person name="Rust J."/>
            <person name="Gunkel S."/>
            <person name="Lesny P."/>
            <person name="Martin S."/>
            <person name="Oeyen J.P."/>
            <person name="Petersen M."/>
            <person name="Panagiotis P."/>
            <person name="Wilbrandt J."/>
            <person name="Tanja T."/>
        </authorList>
    </citation>
    <scope>NUCLEOTIDE SEQUENCE</scope>
    <source>
        <strain evidence="1">GBR_01_08_01A</strain>
        <tissue evidence="1">Thorax + abdomen</tissue>
    </source>
</reference>
<dbReference type="EMBL" id="JAIFRP010000002">
    <property type="protein sequence ID" value="KAK2589045.1"/>
    <property type="molecule type" value="Genomic_DNA"/>
</dbReference>
<dbReference type="InterPro" id="IPR009069">
    <property type="entry name" value="Cys_alpha_HP_mot_SF"/>
</dbReference>
<evidence type="ECO:0008006" key="3">
    <source>
        <dbReference type="Google" id="ProtNLM"/>
    </source>
</evidence>
<dbReference type="GO" id="GO:0032543">
    <property type="term" value="P:mitochondrial translation"/>
    <property type="evidence" value="ECO:0007669"/>
    <property type="project" value="InterPro"/>
</dbReference>
<dbReference type="SUPFAM" id="SSF47072">
    <property type="entry name" value="Cysteine alpha-hairpin motif"/>
    <property type="match status" value="1"/>
</dbReference>
<name>A0AAD9S0K5_9HYME</name>
<comment type="caution">
    <text evidence="1">The sequence shown here is derived from an EMBL/GenBank/DDBJ whole genome shotgun (WGS) entry which is preliminary data.</text>
</comment>
<dbReference type="Proteomes" id="UP001258017">
    <property type="component" value="Unassembled WGS sequence"/>
</dbReference>
<reference evidence="1" key="2">
    <citation type="journal article" date="2023" name="Commun. Biol.">
        <title>Intrasexual cuticular hydrocarbon dimorphism in a wasp sheds light on hydrocarbon biosynthesis genes in Hymenoptera.</title>
        <authorList>
            <person name="Moris V.C."/>
            <person name="Podsiadlowski L."/>
            <person name="Martin S."/>
            <person name="Oeyen J.P."/>
            <person name="Donath A."/>
            <person name="Petersen M."/>
            <person name="Wilbrandt J."/>
            <person name="Misof B."/>
            <person name="Liedtke D."/>
            <person name="Thamm M."/>
            <person name="Scheiner R."/>
            <person name="Schmitt T."/>
            <person name="Niehuis O."/>
        </authorList>
    </citation>
    <scope>NUCLEOTIDE SEQUENCE</scope>
    <source>
        <strain evidence="1">GBR_01_08_01A</strain>
    </source>
</reference>